<dbReference type="EMBL" id="JARWBG010000012">
    <property type="protein sequence ID" value="MDH2389658.1"/>
    <property type="molecule type" value="Genomic_DNA"/>
</dbReference>
<gene>
    <name evidence="2" type="ORF">QCN29_12810</name>
</gene>
<evidence type="ECO:0000313" key="3">
    <source>
        <dbReference type="Proteomes" id="UP001223144"/>
    </source>
</evidence>
<sequence length="103" mass="11257">MAYPSSPDASGGTGRRLPVGSRAVNYAAFAALAVTTWLGYQFLWGLLFIWWIAPSLRTGRAFLVAEVNRHEDAFLFWLIVILFAAFGVLMVGADAFPALGNYV</sequence>
<name>A0ABT6HN05_9ACTN</name>
<proteinExistence type="predicted"/>
<keyword evidence="1" id="KW-0812">Transmembrane</keyword>
<accession>A0ABT6HN05</accession>
<evidence type="ECO:0000256" key="1">
    <source>
        <dbReference type="SAM" id="Phobius"/>
    </source>
</evidence>
<protein>
    <submittedName>
        <fullName evidence="2">Uncharacterized protein</fullName>
    </submittedName>
</protein>
<feature type="transmembrane region" description="Helical" evidence="1">
    <location>
        <begin position="74"/>
        <end position="93"/>
    </location>
</feature>
<keyword evidence="1" id="KW-0472">Membrane</keyword>
<dbReference type="Proteomes" id="UP001223144">
    <property type="component" value="Unassembled WGS sequence"/>
</dbReference>
<reference evidence="2 3" key="1">
    <citation type="submission" date="2023-04" db="EMBL/GenBank/DDBJ databases">
        <title>Streptomyces chengmaiensis sp. nov. isolated from the stem of mangrove plant in Hainan.</title>
        <authorList>
            <person name="Huang X."/>
            <person name="Zhou S."/>
            <person name="Chu X."/>
            <person name="Xie Y."/>
            <person name="Lin Y."/>
        </authorList>
    </citation>
    <scope>NUCLEOTIDE SEQUENCE [LARGE SCALE GENOMIC DNA]</scope>
    <source>
        <strain evidence="2 3">HNM0663</strain>
    </source>
</reference>
<evidence type="ECO:0000313" key="2">
    <source>
        <dbReference type="EMBL" id="MDH2389658.1"/>
    </source>
</evidence>
<feature type="transmembrane region" description="Helical" evidence="1">
    <location>
        <begin position="26"/>
        <end position="53"/>
    </location>
</feature>
<keyword evidence="3" id="KW-1185">Reference proteome</keyword>
<dbReference type="RefSeq" id="WP_279927983.1">
    <property type="nucleotide sequence ID" value="NZ_JARWBG010000012.1"/>
</dbReference>
<comment type="caution">
    <text evidence="2">The sequence shown here is derived from an EMBL/GenBank/DDBJ whole genome shotgun (WGS) entry which is preliminary data.</text>
</comment>
<keyword evidence="1" id="KW-1133">Transmembrane helix</keyword>
<organism evidence="2 3">
    <name type="scientific">Streptomyces chengmaiensis</name>
    <dbReference type="NCBI Taxonomy" id="3040919"/>
    <lineage>
        <taxon>Bacteria</taxon>
        <taxon>Bacillati</taxon>
        <taxon>Actinomycetota</taxon>
        <taxon>Actinomycetes</taxon>
        <taxon>Kitasatosporales</taxon>
        <taxon>Streptomycetaceae</taxon>
        <taxon>Streptomyces</taxon>
    </lineage>
</organism>